<feature type="region of interest" description="Disordered" evidence="10">
    <location>
        <begin position="183"/>
        <end position="248"/>
    </location>
</feature>
<feature type="compositionally biased region" description="Acidic residues" evidence="10">
    <location>
        <begin position="224"/>
        <end position="248"/>
    </location>
</feature>
<protein>
    <recommendedName>
        <fullName evidence="6">mitogen-activated protein kinase kinase</fullName>
        <ecNumber evidence="6">2.7.12.2</ecNumber>
    </recommendedName>
</protein>
<evidence type="ECO:0000256" key="10">
    <source>
        <dbReference type="SAM" id="MobiDB-lite"/>
    </source>
</evidence>
<keyword evidence="2" id="KW-0547">Nucleotide-binding</keyword>
<dbReference type="PROSITE" id="PS50011">
    <property type="entry name" value="PROTEIN_KINASE_DOM"/>
    <property type="match status" value="1"/>
</dbReference>
<dbReference type="GO" id="GO:0004674">
    <property type="term" value="F:protein serine/threonine kinase activity"/>
    <property type="evidence" value="ECO:0007669"/>
    <property type="project" value="UniProtKB-KW"/>
</dbReference>
<name>A0ABR1G2U5_AURAN</name>
<evidence type="ECO:0000256" key="3">
    <source>
        <dbReference type="ARBA" id="ARBA00022777"/>
    </source>
</evidence>
<comment type="catalytic activity">
    <reaction evidence="7">
        <text>L-seryl-[protein] + ATP = O-phospho-L-seryl-[protein] + ADP + H(+)</text>
        <dbReference type="Rhea" id="RHEA:17989"/>
        <dbReference type="Rhea" id="RHEA-COMP:9863"/>
        <dbReference type="Rhea" id="RHEA-COMP:11604"/>
        <dbReference type="ChEBI" id="CHEBI:15378"/>
        <dbReference type="ChEBI" id="CHEBI:29999"/>
        <dbReference type="ChEBI" id="CHEBI:30616"/>
        <dbReference type="ChEBI" id="CHEBI:83421"/>
        <dbReference type="ChEBI" id="CHEBI:456216"/>
        <dbReference type="EC" id="2.7.12.2"/>
    </reaction>
</comment>
<evidence type="ECO:0000313" key="13">
    <source>
        <dbReference type="Proteomes" id="UP001363151"/>
    </source>
</evidence>
<evidence type="ECO:0000256" key="5">
    <source>
        <dbReference type="ARBA" id="ARBA00038035"/>
    </source>
</evidence>
<dbReference type="InterPro" id="IPR011009">
    <property type="entry name" value="Kinase-like_dom_sf"/>
</dbReference>
<evidence type="ECO:0000256" key="2">
    <source>
        <dbReference type="ARBA" id="ARBA00022741"/>
    </source>
</evidence>
<accession>A0ABR1G2U5</accession>
<dbReference type="Proteomes" id="UP001363151">
    <property type="component" value="Unassembled WGS sequence"/>
</dbReference>
<proteinExistence type="inferred from homology"/>
<evidence type="ECO:0000256" key="9">
    <source>
        <dbReference type="ARBA" id="ARBA00051693"/>
    </source>
</evidence>
<evidence type="ECO:0000256" key="8">
    <source>
        <dbReference type="ARBA" id="ARBA00049299"/>
    </source>
</evidence>
<dbReference type="PANTHER" id="PTHR48013:SF9">
    <property type="entry name" value="DUAL SPECIFICITY MITOGEN-ACTIVATED PROTEIN KINASE KINASE 5"/>
    <property type="match status" value="1"/>
</dbReference>
<gene>
    <name evidence="12" type="ORF">SO694_00126050</name>
</gene>
<evidence type="ECO:0000256" key="7">
    <source>
        <dbReference type="ARBA" id="ARBA00049014"/>
    </source>
</evidence>
<sequence length="248" mass="26679">MTVLEISEVWPRRPGSLFDFGTGNILLSSNGEAKLSDFGIARDVDDEDAIASTMIGTFRYMSPERLRGDDYSFESDVWSLGMVLLEAARGAPVFPPNCTPVDLTQAFKVSAEAFVADHLRGSGVSEHLTQFAEACLQHDPDERAMPDDLLDGPWLQDEALWGGPPSVEAAAVALAPFLAGQARRGRRGARRGTAPRPPPAPSAEDELAASAADMSLMQTMCGSSDDDDDDDDPDRLEATFEGDEDDEG</sequence>
<evidence type="ECO:0000256" key="6">
    <source>
        <dbReference type="ARBA" id="ARBA00038999"/>
    </source>
</evidence>
<dbReference type="EMBL" id="JBBJCI010000131">
    <property type="protein sequence ID" value="KAK7242954.1"/>
    <property type="molecule type" value="Genomic_DNA"/>
</dbReference>
<evidence type="ECO:0000256" key="4">
    <source>
        <dbReference type="ARBA" id="ARBA00022840"/>
    </source>
</evidence>
<dbReference type="SMART" id="SM00220">
    <property type="entry name" value="S_TKc"/>
    <property type="match status" value="1"/>
</dbReference>
<reference evidence="12 13" key="1">
    <citation type="submission" date="2024-03" db="EMBL/GenBank/DDBJ databases">
        <title>Aureococcus anophagefferens CCMP1851 and Kratosvirus quantuckense: Draft genome of a second virus-susceptible host strain in the model system.</title>
        <authorList>
            <person name="Chase E."/>
            <person name="Truchon A.R."/>
            <person name="Schepens W."/>
            <person name="Wilhelm S.W."/>
        </authorList>
    </citation>
    <scope>NUCLEOTIDE SEQUENCE [LARGE SCALE GENOMIC DNA]</scope>
    <source>
        <strain evidence="12 13">CCMP1851</strain>
    </source>
</reference>
<dbReference type="PANTHER" id="PTHR48013">
    <property type="entry name" value="DUAL SPECIFICITY MITOGEN-ACTIVATED PROTEIN KINASE KINASE 5-RELATED"/>
    <property type="match status" value="1"/>
</dbReference>
<keyword evidence="12" id="KW-0723">Serine/threonine-protein kinase</keyword>
<dbReference type="SUPFAM" id="SSF56112">
    <property type="entry name" value="Protein kinase-like (PK-like)"/>
    <property type="match status" value="1"/>
</dbReference>
<dbReference type="EC" id="2.7.12.2" evidence="6"/>
<evidence type="ECO:0000313" key="12">
    <source>
        <dbReference type="EMBL" id="KAK7242954.1"/>
    </source>
</evidence>
<comment type="caution">
    <text evidence="12">The sequence shown here is derived from an EMBL/GenBank/DDBJ whole genome shotgun (WGS) entry which is preliminary data.</text>
</comment>
<feature type="compositionally biased region" description="Low complexity" evidence="10">
    <location>
        <begin position="208"/>
        <end position="217"/>
    </location>
</feature>
<comment type="similarity">
    <text evidence="5">Belongs to the protein kinase superfamily. STE Ser/Thr protein kinase family. MAP kinase kinase subfamily.</text>
</comment>
<keyword evidence="4" id="KW-0067">ATP-binding</keyword>
<dbReference type="InterPro" id="IPR000719">
    <property type="entry name" value="Prot_kinase_dom"/>
</dbReference>
<evidence type="ECO:0000256" key="1">
    <source>
        <dbReference type="ARBA" id="ARBA00022679"/>
    </source>
</evidence>
<feature type="domain" description="Protein kinase" evidence="11">
    <location>
        <begin position="1"/>
        <end position="155"/>
    </location>
</feature>
<comment type="catalytic activity">
    <reaction evidence="8">
        <text>L-threonyl-[protein] + ATP = O-phospho-L-threonyl-[protein] + ADP + H(+)</text>
        <dbReference type="Rhea" id="RHEA:46608"/>
        <dbReference type="Rhea" id="RHEA-COMP:11060"/>
        <dbReference type="Rhea" id="RHEA-COMP:11605"/>
        <dbReference type="ChEBI" id="CHEBI:15378"/>
        <dbReference type="ChEBI" id="CHEBI:30013"/>
        <dbReference type="ChEBI" id="CHEBI:30616"/>
        <dbReference type="ChEBI" id="CHEBI:61977"/>
        <dbReference type="ChEBI" id="CHEBI:456216"/>
        <dbReference type="EC" id="2.7.12.2"/>
    </reaction>
</comment>
<keyword evidence="3 12" id="KW-0418">Kinase</keyword>
<evidence type="ECO:0000259" key="11">
    <source>
        <dbReference type="PROSITE" id="PS50011"/>
    </source>
</evidence>
<comment type="catalytic activity">
    <reaction evidence="9">
        <text>L-tyrosyl-[protein] + ATP = O-phospho-L-tyrosyl-[protein] + ADP + H(+)</text>
        <dbReference type="Rhea" id="RHEA:10596"/>
        <dbReference type="Rhea" id="RHEA-COMP:10136"/>
        <dbReference type="Rhea" id="RHEA-COMP:20101"/>
        <dbReference type="ChEBI" id="CHEBI:15378"/>
        <dbReference type="ChEBI" id="CHEBI:30616"/>
        <dbReference type="ChEBI" id="CHEBI:46858"/>
        <dbReference type="ChEBI" id="CHEBI:61978"/>
        <dbReference type="ChEBI" id="CHEBI:456216"/>
        <dbReference type="EC" id="2.7.12.2"/>
    </reaction>
</comment>
<dbReference type="Pfam" id="PF00069">
    <property type="entry name" value="Pkinase"/>
    <property type="match status" value="1"/>
</dbReference>
<dbReference type="Gene3D" id="1.10.510.10">
    <property type="entry name" value="Transferase(Phosphotransferase) domain 1"/>
    <property type="match status" value="1"/>
</dbReference>
<organism evidence="12 13">
    <name type="scientific">Aureococcus anophagefferens</name>
    <name type="common">Harmful bloom alga</name>
    <dbReference type="NCBI Taxonomy" id="44056"/>
    <lineage>
        <taxon>Eukaryota</taxon>
        <taxon>Sar</taxon>
        <taxon>Stramenopiles</taxon>
        <taxon>Ochrophyta</taxon>
        <taxon>Pelagophyceae</taxon>
        <taxon>Pelagomonadales</taxon>
        <taxon>Pelagomonadaceae</taxon>
        <taxon>Aureococcus</taxon>
    </lineage>
</organism>
<keyword evidence="13" id="KW-1185">Reference proteome</keyword>
<keyword evidence="1" id="KW-0808">Transferase</keyword>